<keyword evidence="3" id="KW-0732">Signal</keyword>
<keyword evidence="2" id="KW-1133">Transmembrane helix</keyword>
<keyword evidence="2" id="KW-0812">Transmembrane</keyword>
<dbReference type="Proteomes" id="UP000078348">
    <property type="component" value="Unassembled WGS sequence"/>
</dbReference>
<reference evidence="4 5" key="1">
    <citation type="submission" date="2016-05" db="EMBL/GenBank/DDBJ databases">
        <title>Nuclear genome of Blastocystis sp. subtype 1 NandII.</title>
        <authorList>
            <person name="Gentekaki E."/>
            <person name="Curtis B."/>
            <person name="Stairs C."/>
            <person name="Eme L."/>
            <person name="Herman E."/>
            <person name="Klimes V."/>
            <person name="Arias M.C."/>
            <person name="Elias M."/>
            <person name="Hilliou F."/>
            <person name="Klute M."/>
            <person name="Malik S.-B."/>
            <person name="Pightling A."/>
            <person name="Rachubinski R."/>
            <person name="Salas D."/>
            <person name="Schlacht A."/>
            <person name="Suga H."/>
            <person name="Archibald J."/>
            <person name="Ball S.G."/>
            <person name="Clark G."/>
            <person name="Dacks J."/>
            <person name="Van Der Giezen M."/>
            <person name="Tsaousis A."/>
            <person name="Roger A."/>
        </authorList>
    </citation>
    <scope>NUCLEOTIDE SEQUENCE [LARGE SCALE GENOMIC DNA]</scope>
    <source>
        <strain evidence="5">ATCC 50177 / NandII</strain>
    </source>
</reference>
<evidence type="ECO:0000256" key="3">
    <source>
        <dbReference type="SAM" id="SignalP"/>
    </source>
</evidence>
<feature type="signal peptide" evidence="3">
    <location>
        <begin position="1"/>
        <end position="21"/>
    </location>
</feature>
<evidence type="ECO:0000256" key="1">
    <source>
        <dbReference type="SAM" id="MobiDB-lite"/>
    </source>
</evidence>
<accession>A0A196SEY4</accession>
<evidence type="ECO:0000313" key="4">
    <source>
        <dbReference type="EMBL" id="OAO15563.1"/>
    </source>
</evidence>
<dbReference type="SUPFAM" id="SSF49785">
    <property type="entry name" value="Galactose-binding domain-like"/>
    <property type="match status" value="1"/>
</dbReference>
<dbReference type="EMBL" id="LXWW01000130">
    <property type="protein sequence ID" value="OAO15563.1"/>
    <property type="molecule type" value="Genomic_DNA"/>
</dbReference>
<dbReference type="Gene3D" id="2.60.120.260">
    <property type="entry name" value="Galactose-binding domain-like"/>
    <property type="match status" value="4"/>
</dbReference>
<dbReference type="OrthoDB" id="10471188at2759"/>
<feature type="chain" id="PRO_5008274584" evidence="3">
    <location>
        <begin position="22"/>
        <end position="1618"/>
    </location>
</feature>
<dbReference type="STRING" id="478820.A0A196SEY4"/>
<gene>
    <name evidence="4" type="ORF">AV274_2730</name>
</gene>
<feature type="compositionally biased region" description="Low complexity" evidence="1">
    <location>
        <begin position="1590"/>
        <end position="1618"/>
    </location>
</feature>
<dbReference type="InterPro" id="IPR008979">
    <property type="entry name" value="Galactose-bd-like_sf"/>
</dbReference>
<protein>
    <submittedName>
        <fullName evidence="4">Peptide-N(4)-(N-acetyl-beta-glucosaminyl)asparagine amidase</fullName>
    </submittedName>
</protein>
<evidence type="ECO:0000256" key="2">
    <source>
        <dbReference type="SAM" id="Phobius"/>
    </source>
</evidence>
<name>A0A196SEY4_BLAHN</name>
<evidence type="ECO:0000313" key="5">
    <source>
        <dbReference type="Proteomes" id="UP000078348"/>
    </source>
</evidence>
<dbReference type="InterPro" id="IPR013783">
    <property type="entry name" value="Ig-like_fold"/>
</dbReference>
<keyword evidence="2" id="KW-0472">Membrane</keyword>
<feature type="region of interest" description="Disordered" evidence="1">
    <location>
        <begin position="1583"/>
        <end position="1618"/>
    </location>
</feature>
<organism evidence="4 5">
    <name type="scientific">Blastocystis sp. subtype 1 (strain ATCC 50177 / NandII)</name>
    <dbReference type="NCBI Taxonomy" id="478820"/>
    <lineage>
        <taxon>Eukaryota</taxon>
        <taxon>Sar</taxon>
        <taxon>Stramenopiles</taxon>
        <taxon>Bigyra</taxon>
        <taxon>Opalozoa</taxon>
        <taxon>Opalinata</taxon>
        <taxon>Blastocystidae</taxon>
        <taxon>Blastocystis</taxon>
    </lineage>
</organism>
<dbReference type="Gene3D" id="2.60.40.10">
    <property type="entry name" value="Immunoglobulins"/>
    <property type="match status" value="2"/>
</dbReference>
<feature type="transmembrane region" description="Helical" evidence="2">
    <location>
        <begin position="1549"/>
        <end position="1574"/>
    </location>
</feature>
<comment type="caution">
    <text evidence="4">The sequence shown here is derived from an EMBL/GenBank/DDBJ whole genome shotgun (WGS) entry which is preliminary data.</text>
</comment>
<sequence>MRVLFALCLVLIAAEAGCASGKHPMVLHRVHFPNAYHESVQVWEGPIYTGKHVGVINGKDMAGKTYDYEFCVNPSVHTLLMGDSDNSGWTSGSYFDVRAGGVPVAHALLDSLNLGSLTVYPYMHHTPSASWKYSNTASGEWFAPSADDSTWVGATPTFFSPIESTVMTRYYRATVTLPTSFDGISAYEVGAYTKYGYIVYVNGQEVLRANLPETVEESTPCSSVSESAEYRRVSLPIHTLPTTGSVTIAIAIHFDSDRTSSIVDEFKGFFTLVAAGSSRGFLASFETDHPSSLPSESHEKAFDVDRRTKWSSSTLPVYNMAVFNGRQFINAYSVMSSGGLADRRPTQWTLSASNDQETWVVLDKKDHMHFTDMYQTKTFTLPHNAAAYTYYKFNFEASEGTNLEVGRIELFAADVAYAQTPVLAYDAAAFDLFVGQTVELAPTAGGFHDFQITGTLPAGLAFSTATGMITGTATTAAASASFQITAQHASTATTSYTAAVTIAVDACDGAKTRFDVVKHDTGLGSAERWELYSGETLIAAHAGRDVFQSQSKGDETFPFCAAPGTFKLVLSQAFKRGWVNSAYIDVFVYADAETKVKVLHAINLLSEEKTEVTFNTLLLSNADMTQWKYKADGSVPANWYASSFSEAWDAVPATRPTVSHSVWLFRRSITVTSIAGFMGFEMRTLARAGVVVYLNGQEVHRANVNGDVTGTSTSTATTTTSEWRTFTERVGAGHLIAGENVFAVAVVNKDSAATPLDTVITIRFLTEKGLTLGLDTTVFDLHHNNADSLAENMFHGDYSKRHISTASENHLITATFNHGDRHFVNMYCIVGPWNALENAPKAWTVEVSNDGSSFTQVSAFNEEHFDVLYERKCYVLPAVTAPMRAMRFHFTAIVDAASSNLQINAIDLFMIDAAQLALAETPYAASTAVTWNLGEKTVLRPAHEYFTQCTALAPFPTGMTVRSNGVVFGAPTIASQPGAYQMRCTTAAGQEVTATLQIGVVPCDGSRALLRFTATNLDDAGHRMVVVVMDAAGTPVWYDYDMPKWAISYERAVCVENSVFTFALIDRTNEGWKASYTIWINNEQVATGTVPVNASPKYVVASAIVFVEQGEATVEYSVANSEPPAQWYKKETVRNWSQGTVGSLDSVQGITSYYCLTFTAVIHELFVSYLMGIRTSGGFIAYLNGQEINRVRMPDGAVTKDTTATETGSSEFVVAGYSMFTSALVDGENFLCVEVHKRSVRSESNDFDVYVTPQGDARELLVGGTVARSHEGFDSIYWHETWDKVFDKNTNTKFYSDDDDCSNVWFEYTLPNQRKEWVSRAEIWKGNGLTRNPSSLRIQASNTPTKKDSWETLGFMDAIKWTVSGYGEKKTMNFLPSKPYRAFRLVANGCDKEGIEIGEWLMFSAEIEAGYCRGGNGVESVLNGKVAAGPCDEGYVGQKSYQCRDGEFIPLGEDCKNAPPSVFSYPEKEYNLETRMEVSIKPTVDGRNLEFTSLPKMPEGLTLNPTTGEISGKPKSPQVKTKYIIMAANEGGSVSTDVTITITRAKLPIWLWIVIVVVAVAVIGGIVWGIIAIVKKKQEARKKHVKRLPKAAPKGAPKSASKAPAKPEAAPSKPKIAV</sequence>
<dbReference type="Pfam" id="PF05345">
    <property type="entry name" value="He_PIG"/>
    <property type="match status" value="2"/>
</dbReference>
<proteinExistence type="predicted"/>
<keyword evidence="5" id="KW-1185">Reference proteome</keyword>